<evidence type="ECO:0000313" key="3">
    <source>
        <dbReference type="Proteomes" id="UP000238281"/>
    </source>
</evidence>
<dbReference type="PANTHER" id="PTHR46401:SF9">
    <property type="entry name" value="MANNOSYLTRANSFERASE A"/>
    <property type="match status" value="1"/>
</dbReference>
<dbReference type="GO" id="GO:0016757">
    <property type="term" value="F:glycosyltransferase activity"/>
    <property type="evidence" value="ECO:0007669"/>
    <property type="project" value="InterPro"/>
</dbReference>
<gene>
    <name evidence="2" type="ORF">CJ673_07940</name>
</gene>
<dbReference type="Gene3D" id="3.40.50.2000">
    <property type="entry name" value="Glycogen Phosphorylase B"/>
    <property type="match status" value="1"/>
</dbReference>
<evidence type="ECO:0000313" key="2">
    <source>
        <dbReference type="EMBL" id="PRM93896.1"/>
    </source>
</evidence>
<protein>
    <recommendedName>
        <fullName evidence="1">Glycosyl transferase family 1 domain-containing protein</fullName>
    </recommendedName>
</protein>
<dbReference type="RefSeq" id="WP_105915682.1">
    <property type="nucleotide sequence ID" value="NZ_NXGE01000005.1"/>
</dbReference>
<evidence type="ECO:0000259" key="1">
    <source>
        <dbReference type="Pfam" id="PF00534"/>
    </source>
</evidence>
<dbReference type="AlphaFoldDB" id="A0A2S9T4Z5"/>
<dbReference type="InterPro" id="IPR001296">
    <property type="entry name" value="Glyco_trans_1"/>
</dbReference>
<sequence length="413" mass="48717">MNKRVFVDCTSTYNCGLNTGIQRTVRNISSSIISNNYLNVYLIFYHKGSYYKFDEFPEVNIDSNRNKFKIVLKRIYKSTRDSFSIIPILNKAMLNPKLILFLNKFYDMTFKKNAILNNEKVSIKKGDTLLMIDSAWSDMDFKHLRELKSCDVKIVPVVYDLIPISYPEYCSEDLVSLFNYWIKNILSISDKFFTISKDVKKSLLLHFKELEEKKVDYFYLGCDFKNNSYDEKKINNDFKNIFNTKNVFITVSTIEPRKNHNYILEAFEKLWSKNIDVKYVIIGRIGWKVDDFISRVKNHKQYNKNLFIFNNIDDEHLLYAYKNSKALIFASYIEGFGLPIIESLHNKLQVLASDIGIHREIGRDFVSYFNLNDINSLAKLIEDDNFNKNIDDFKWISWEESAKDLIEKVLKAE</sequence>
<dbReference type="PANTHER" id="PTHR46401">
    <property type="entry name" value="GLYCOSYLTRANSFERASE WBBK-RELATED"/>
    <property type="match status" value="1"/>
</dbReference>
<feature type="domain" description="Glycosyl transferase family 1" evidence="1">
    <location>
        <begin position="237"/>
        <end position="382"/>
    </location>
</feature>
<dbReference type="SUPFAM" id="SSF53756">
    <property type="entry name" value="UDP-Glycosyltransferase/glycogen phosphorylase"/>
    <property type="match status" value="1"/>
</dbReference>
<name>A0A2S9T4Z5_9BACT</name>
<comment type="caution">
    <text evidence="2">The sequence shown here is derived from an EMBL/GenBank/DDBJ whole genome shotgun (WGS) entry which is preliminary data.</text>
</comment>
<proteinExistence type="predicted"/>
<dbReference type="EMBL" id="NXGE01000005">
    <property type="protein sequence ID" value="PRM93896.1"/>
    <property type="molecule type" value="Genomic_DNA"/>
</dbReference>
<dbReference type="CDD" id="cd03809">
    <property type="entry name" value="GT4_MtfB-like"/>
    <property type="match status" value="1"/>
</dbReference>
<dbReference type="Pfam" id="PF00534">
    <property type="entry name" value="Glycos_transf_1"/>
    <property type="match status" value="1"/>
</dbReference>
<accession>A0A2S9T4Z5</accession>
<organism evidence="2 3">
    <name type="scientific">Aliarcobacter cryaerophilus</name>
    <dbReference type="NCBI Taxonomy" id="28198"/>
    <lineage>
        <taxon>Bacteria</taxon>
        <taxon>Pseudomonadati</taxon>
        <taxon>Campylobacterota</taxon>
        <taxon>Epsilonproteobacteria</taxon>
        <taxon>Campylobacterales</taxon>
        <taxon>Arcobacteraceae</taxon>
        <taxon>Aliarcobacter</taxon>
    </lineage>
</organism>
<dbReference type="Proteomes" id="UP000238281">
    <property type="component" value="Unassembled WGS sequence"/>
</dbReference>
<reference evidence="2 3" key="1">
    <citation type="submission" date="2017-09" db="EMBL/GenBank/DDBJ databases">
        <title>Reassesment of A. cryaerophilus.</title>
        <authorList>
            <person name="Perez-Cataluna A."/>
            <person name="Collado L."/>
            <person name="Salgado O."/>
            <person name="Lefinanco V."/>
            <person name="Figueras M.J."/>
        </authorList>
    </citation>
    <scope>NUCLEOTIDE SEQUENCE [LARGE SCALE GENOMIC DNA]</scope>
    <source>
        <strain evidence="2 3">LMG 10210</strain>
    </source>
</reference>